<dbReference type="InterPro" id="IPR000253">
    <property type="entry name" value="FHA_dom"/>
</dbReference>
<evidence type="ECO:0000259" key="3">
    <source>
        <dbReference type="PROSITE" id="PS50006"/>
    </source>
</evidence>
<name>A0A810KYX7_9ACTN</name>
<dbReference type="Proteomes" id="UP000680750">
    <property type="component" value="Chromosome"/>
</dbReference>
<dbReference type="Pfam" id="PF00498">
    <property type="entry name" value="FHA"/>
    <property type="match status" value="1"/>
</dbReference>
<feature type="domain" description="FHA" evidence="3">
    <location>
        <begin position="68"/>
        <end position="117"/>
    </location>
</feature>
<dbReference type="InterPro" id="IPR008984">
    <property type="entry name" value="SMAD_FHA_dom_sf"/>
</dbReference>
<evidence type="ECO:0000313" key="4">
    <source>
        <dbReference type="EMBL" id="BCJ27632.1"/>
    </source>
</evidence>
<reference evidence="4" key="1">
    <citation type="submission" date="2020-08" db="EMBL/GenBank/DDBJ databases">
        <title>Whole genome shotgun sequence of Actinocatenispora sera NBRC 101916.</title>
        <authorList>
            <person name="Komaki H."/>
            <person name="Tamura T."/>
        </authorList>
    </citation>
    <scope>NUCLEOTIDE SEQUENCE</scope>
    <source>
        <strain evidence="4">NBRC 101916</strain>
    </source>
</reference>
<dbReference type="EMBL" id="AP023354">
    <property type="protein sequence ID" value="BCJ27632.1"/>
    <property type="molecule type" value="Genomic_DNA"/>
</dbReference>
<protein>
    <recommendedName>
        <fullName evidence="3">FHA domain-containing protein</fullName>
    </recommendedName>
</protein>
<dbReference type="AlphaFoldDB" id="A0A810KYX7"/>
<evidence type="ECO:0000256" key="2">
    <source>
        <dbReference type="SAM" id="MobiDB-lite"/>
    </source>
</evidence>
<keyword evidence="5" id="KW-1185">Reference proteome</keyword>
<dbReference type="PANTHER" id="PTHR23308">
    <property type="entry name" value="NUCLEAR INHIBITOR OF PROTEIN PHOSPHATASE-1"/>
    <property type="match status" value="1"/>
</dbReference>
<feature type="region of interest" description="Disordered" evidence="2">
    <location>
        <begin position="1"/>
        <end position="20"/>
    </location>
</feature>
<organism evidence="4 5">
    <name type="scientific">Actinocatenispora sera</name>
    <dbReference type="NCBI Taxonomy" id="390989"/>
    <lineage>
        <taxon>Bacteria</taxon>
        <taxon>Bacillati</taxon>
        <taxon>Actinomycetota</taxon>
        <taxon>Actinomycetes</taxon>
        <taxon>Micromonosporales</taxon>
        <taxon>Micromonosporaceae</taxon>
        <taxon>Actinocatenispora</taxon>
    </lineage>
</organism>
<sequence>MSEGLQRHPELDDGLRPLDATTRLERTTLPGEAMATADTDRPPAGTALLVTVRGPGLGNRYPVDGPTVTIGRHPESDIRLEDVTVSRRHAQLRVVDGSYTVADLGSLNGTYVNQERIESIALEDGDEIQIGKFRLMLRVGH</sequence>
<dbReference type="InterPro" id="IPR050923">
    <property type="entry name" value="Cell_Proc_Reg/RNA_Proc"/>
</dbReference>
<keyword evidence="1" id="KW-0597">Phosphoprotein</keyword>
<evidence type="ECO:0000313" key="5">
    <source>
        <dbReference type="Proteomes" id="UP000680750"/>
    </source>
</evidence>
<dbReference type="SUPFAM" id="SSF49879">
    <property type="entry name" value="SMAD/FHA domain"/>
    <property type="match status" value="1"/>
</dbReference>
<dbReference type="SMART" id="SM00240">
    <property type="entry name" value="FHA"/>
    <property type="match status" value="1"/>
</dbReference>
<gene>
    <name evidence="4" type="ORF">Asera_17400</name>
</gene>
<dbReference type="KEGG" id="aser:Asera_17400"/>
<evidence type="ECO:0000256" key="1">
    <source>
        <dbReference type="ARBA" id="ARBA00022553"/>
    </source>
</evidence>
<accession>A0A810KYX7</accession>
<dbReference type="PROSITE" id="PS50006">
    <property type="entry name" value="FHA_DOMAIN"/>
    <property type="match status" value="1"/>
</dbReference>
<dbReference type="Gene3D" id="2.60.200.20">
    <property type="match status" value="1"/>
</dbReference>
<dbReference type="RefSeq" id="WP_051802884.1">
    <property type="nucleotide sequence ID" value="NZ_AP023354.1"/>
</dbReference>
<proteinExistence type="predicted"/>
<dbReference type="OrthoDB" id="9815925at2"/>